<reference evidence="10 11" key="1">
    <citation type="submission" date="2019-09" db="EMBL/GenBank/DDBJ databases">
        <title>Genome sequence of Rhodovastum atsumiense, a diverse member of the Acetobacteraceae family of non-sulfur purple photosynthetic bacteria.</title>
        <authorList>
            <person name="Meyer T."/>
            <person name="Kyndt J."/>
        </authorList>
    </citation>
    <scope>NUCLEOTIDE SEQUENCE [LARGE SCALE GENOMIC DNA]</scope>
    <source>
        <strain evidence="10 11">DSM 21279</strain>
    </source>
</reference>
<dbReference type="PROSITE" id="PS50885">
    <property type="entry name" value="HAMP"/>
    <property type="match status" value="1"/>
</dbReference>
<dbReference type="Pfam" id="PF12729">
    <property type="entry name" value="4HB_MCP_1"/>
    <property type="match status" value="1"/>
</dbReference>
<dbReference type="GO" id="GO:0005886">
    <property type="term" value="C:plasma membrane"/>
    <property type="evidence" value="ECO:0007669"/>
    <property type="project" value="UniProtKB-SubCell"/>
</dbReference>
<name>A0A5M6IHY6_9PROT</name>
<dbReference type="EMBL" id="VWPK01000143">
    <property type="protein sequence ID" value="KAA5607881.1"/>
    <property type="molecule type" value="Genomic_DNA"/>
</dbReference>
<dbReference type="Pfam" id="PF00015">
    <property type="entry name" value="MCPsignal"/>
    <property type="match status" value="1"/>
</dbReference>
<evidence type="ECO:0000256" key="2">
    <source>
        <dbReference type="ARBA" id="ARBA00022519"/>
    </source>
</evidence>
<feature type="transmembrane region" description="Helical" evidence="6">
    <location>
        <begin position="187"/>
        <end position="209"/>
    </location>
</feature>
<protein>
    <submittedName>
        <fullName evidence="10">HAMP domain-containing protein</fullName>
    </submittedName>
</protein>
<keyword evidence="3 5" id="KW-0807">Transducer</keyword>
<dbReference type="InterPro" id="IPR004090">
    <property type="entry name" value="Chemotax_Me-accpt_rcpt"/>
</dbReference>
<dbReference type="SUPFAM" id="SSF58104">
    <property type="entry name" value="Methyl-accepting chemotaxis protein (MCP) signaling domain"/>
    <property type="match status" value="1"/>
</dbReference>
<dbReference type="GO" id="GO:0006935">
    <property type="term" value="P:chemotaxis"/>
    <property type="evidence" value="ECO:0007669"/>
    <property type="project" value="InterPro"/>
</dbReference>
<dbReference type="RefSeq" id="WP_150045842.1">
    <property type="nucleotide sequence ID" value="NZ_OW485601.1"/>
</dbReference>
<evidence type="ECO:0000256" key="4">
    <source>
        <dbReference type="ARBA" id="ARBA00029447"/>
    </source>
</evidence>
<feature type="domain" description="HAMP" evidence="9">
    <location>
        <begin position="211"/>
        <end position="264"/>
    </location>
</feature>
<evidence type="ECO:0000259" key="9">
    <source>
        <dbReference type="PROSITE" id="PS50885"/>
    </source>
</evidence>
<dbReference type="InterPro" id="IPR024478">
    <property type="entry name" value="HlyB_4HB_MCP"/>
</dbReference>
<keyword evidence="6" id="KW-1133">Transmembrane helix</keyword>
<dbReference type="GO" id="GO:0004888">
    <property type="term" value="F:transmembrane signaling receptor activity"/>
    <property type="evidence" value="ECO:0007669"/>
    <property type="project" value="InterPro"/>
</dbReference>
<dbReference type="PROSITE" id="PS50192">
    <property type="entry name" value="T_SNARE"/>
    <property type="match status" value="1"/>
</dbReference>
<dbReference type="Proteomes" id="UP000325255">
    <property type="component" value="Unassembled WGS sequence"/>
</dbReference>
<dbReference type="Gene3D" id="1.10.287.950">
    <property type="entry name" value="Methyl-accepting chemotaxis protein"/>
    <property type="match status" value="1"/>
</dbReference>
<comment type="similarity">
    <text evidence="4">Belongs to the methyl-accepting chemotaxis (MCP) protein family.</text>
</comment>
<keyword evidence="11" id="KW-1185">Reference proteome</keyword>
<dbReference type="PANTHER" id="PTHR32089:SF112">
    <property type="entry name" value="LYSOZYME-LIKE PROTEIN-RELATED"/>
    <property type="match status" value="1"/>
</dbReference>
<evidence type="ECO:0000256" key="1">
    <source>
        <dbReference type="ARBA" id="ARBA00004429"/>
    </source>
</evidence>
<evidence type="ECO:0000256" key="6">
    <source>
        <dbReference type="SAM" id="Phobius"/>
    </source>
</evidence>
<dbReference type="InterPro" id="IPR000727">
    <property type="entry name" value="T_SNARE_dom"/>
</dbReference>
<dbReference type="Pfam" id="PF00672">
    <property type="entry name" value="HAMP"/>
    <property type="match status" value="1"/>
</dbReference>
<dbReference type="PRINTS" id="PR00260">
    <property type="entry name" value="CHEMTRNSDUCR"/>
</dbReference>
<sequence length="560" mass="58098">MNSILDRFSIRSKVIAAFAAVVLCAGVQGWFALHGLASVSEVSAQLGSDGLPSSQAIGKVAQLAETFRSYQKQELMTDTDAERRARAEETLKVRGSLVDMLRGYVVLGKSGERARLAAALDAAWNEYAAQSGRFAALADPKEARTFLLRDMNPAARALRAAVDAALTFEVENGRRATAEVQATESSVSLGILVALGVTVLLCLGVGLVIDRDIAGPVVALTGAMRLLARRELDATIPGTARSDEMGAMAQAVEVFRDGMRTADRLAAEQAEARAARERRAAKVETLVQDFERHSAELVHHLSACATEMASTATQMTHTAEQTGSQAELVAAGAHEAAASVQTVASATEELSASIGEITRQVEQSTAIAHQAVEEAQRTDATVRALAEGAQKIGDVVGLITSIAGQTNLLALNATIEAARAGEAGRGFAVVATEVKSLAAQTARATEEIGAQIGRIQAATQDAVTAIGGIARIIGQVNDITGTIAVAVKEQGAATAEISRSVQQAANGTGEVTRNITGVSRAVGETGVASQQVREVADGLSRDAEKLASQVGGFIAGVRAA</sequence>
<evidence type="ECO:0000256" key="5">
    <source>
        <dbReference type="PROSITE-ProRule" id="PRU00284"/>
    </source>
</evidence>
<dbReference type="AlphaFoldDB" id="A0A5M6IHY6"/>
<evidence type="ECO:0000259" key="8">
    <source>
        <dbReference type="PROSITE" id="PS50192"/>
    </source>
</evidence>
<gene>
    <name evidence="10" type="ORF">F1189_31705</name>
</gene>
<comment type="subcellular location">
    <subcellularLocation>
        <location evidence="1">Cell inner membrane</location>
        <topology evidence="1">Multi-pass membrane protein</topology>
    </subcellularLocation>
</comment>
<dbReference type="GO" id="GO:0007165">
    <property type="term" value="P:signal transduction"/>
    <property type="evidence" value="ECO:0007669"/>
    <property type="project" value="UniProtKB-KW"/>
</dbReference>
<evidence type="ECO:0000259" key="7">
    <source>
        <dbReference type="PROSITE" id="PS50111"/>
    </source>
</evidence>
<feature type="domain" description="T-SNARE coiled-coil homology" evidence="8">
    <location>
        <begin position="456"/>
        <end position="518"/>
    </location>
</feature>
<keyword evidence="6" id="KW-0472">Membrane</keyword>
<proteinExistence type="inferred from homology"/>
<evidence type="ECO:0000313" key="10">
    <source>
        <dbReference type="EMBL" id="KAA5607881.1"/>
    </source>
</evidence>
<dbReference type="OrthoDB" id="9814362at2"/>
<evidence type="ECO:0000256" key="3">
    <source>
        <dbReference type="ARBA" id="ARBA00023224"/>
    </source>
</evidence>
<keyword evidence="6" id="KW-0812">Transmembrane</keyword>
<dbReference type="SMART" id="SM00304">
    <property type="entry name" value="HAMP"/>
    <property type="match status" value="1"/>
</dbReference>
<dbReference type="SMART" id="SM00283">
    <property type="entry name" value="MA"/>
    <property type="match status" value="1"/>
</dbReference>
<dbReference type="InterPro" id="IPR003660">
    <property type="entry name" value="HAMP_dom"/>
</dbReference>
<accession>A0A5M6IHY6</accession>
<dbReference type="Gene3D" id="6.10.340.10">
    <property type="match status" value="1"/>
</dbReference>
<organism evidence="10 11">
    <name type="scientific">Rhodovastum atsumiense</name>
    <dbReference type="NCBI Taxonomy" id="504468"/>
    <lineage>
        <taxon>Bacteria</taxon>
        <taxon>Pseudomonadati</taxon>
        <taxon>Pseudomonadota</taxon>
        <taxon>Alphaproteobacteria</taxon>
        <taxon>Acetobacterales</taxon>
        <taxon>Acetobacteraceae</taxon>
        <taxon>Rhodovastum</taxon>
    </lineage>
</organism>
<evidence type="ECO:0000313" key="11">
    <source>
        <dbReference type="Proteomes" id="UP000325255"/>
    </source>
</evidence>
<dbReference type="InterPro" id="IPR004089">
    <property type="entry name" value="MCPsignal_dom"/>
</dbReference>
<keyword evidence="2" id="KW-1003">Cell membrane</keyword>
<dbReference type="PANTHER" id="PTHR32089">
    <property type="entry name" value="METHYL-ACCEPTING CHEMOTAXIS PROTEIN MCPB"/>
    <property type="match status" value="1"/>
</dbReference>
<comment type="caution">
    <text evidence="10">The sequence shown here is derived from an EMBL/GenBank/DDBJ whole genome shotgun (WGS) entry which is preliminary data.</text>
</comment>
<dbReference type="PROSITE" id="PS50111">
    <property type="entry name" value="CHEMOTAXIS_TRANSDUC_2"/>
    <property type="match status" value="1"/>
</dbReference>
<feature type="domain" description="Methyl-accepting transducer" evidence="7">
    <location>
        <begin position="304"/>
        <end position="540"/>
    </location>
</feature>
<keyword evidence="2" id="KW-0997">Cell inner membrane</keyword>